<dbReference type="Gene3D" id="2.40.50.140">
    <property type="entry name" value="Nucleic acid-binding proteins"/>
    <property type="match status" value="1"/>
</dbReference>
<dbReference type="CDD" id="cd04480">
    <property type="entry name" value="RPA1_DBD_A_like"/>
    <property type="match status" value="1"/>
</dbReference>
<dbReference type="RefSeq" id="XP_019101853.1">
    <property type="nucleotide sequence ID" value="XM_019246308.1"/>
</dbReference>
<name>A0ABM1RS65_CAMSA</name>
<gene>
    <name evidence="3" type="primary">LOC104790707</name>
</gene>
<accession>A0ABM1RS65</accession>
<reference evidence="3" key="2">
    <citation type="submission" date="2025-08" db="UniProtKB">
        <authorList>
            <consortium name="RefSeq"/>
        </authorList>
    </citation>
    <scope>IDENTIFICATION</scope>
    <source>
        <tissue evidence="3">Leaf</tissue>
    </source>
</reference>
<keyword evidence="2" id="KW-1185">Reference proteome</keyword>
<reference evidence="2" key="1">
    <citation type="journal article" date="2014" name="Nat. Commun.">
        <title>The emerging biofuel crop Camelina sativa retains a highly undifferentiated hexaploid genome structure.</title>
        <authorList>
            <person name="Kagale S."/>
            <person name="Koh C."/>
            <person name="Nixon J."/>
            <person name="Bollina V."/>
            <person name="Clarke W.E."/>
            <person name="Tuteja R."/>
            <person name="Spillane C."/>
            <person name="Robinson S.J."/>
            <person name="Links M.G."/>
            <person name="Clarke C."/>
            <person name="Higgins E.E."/>
            <person name="Huebert T."/>
            <person name="Sharpe A.G."/>
            <person name="Parkin I.A."/>
        </authorList>
    </citation>
    <scope>NUCLEOTIDE SEQUENCE [LARGE SCALE GENOMIC DNA]</scope>
    <source>
        <strain evidence="2">cv. DH55</strain>
    </source>
</reference>
<organism evidence="2 3">
    <name type="scientific">Camelina sativa</name>
    <name type="common">False flax</name>
    <name type="synonym">Myagrum sativum</name>
    <dbReference type="NCBI Taxonomy" id="90675"/>
    <lineage>
        <taxon>Eukaryota</taxon>
        <taxon>Viridiplantae</taxon>
        <taxon>Streptophyta</taxon>
        <taxon>Embryophyta</taxon>
        <taxon>Tracheophyta</taxon>
        <taxon>Spermatophyta</taxon>
        <taxon>Magnoliopsida</taxon>
        <taxon>eudicotyledons</taxon>
        <taxon>Gunneridae</taxon>
        <taxon>Pentapetalae</taxon>
        <taxon>rosids</taxon>
        <taxon>malvids</taxon>
        <taxon>Brassicales</taxon>
        <taxon>Brassicaceae</taxon>
        <taxon>Camelineae</taxon>
        <taxon>Camelina</taxon>
    </lineage>
</organism>
<dbReference type="SUPFAM" id="SSF50249">
    <property type="entry name" value="Nucleic acid-binding proteins"/>
    <property type="match status" value="1"/>
</dbReference>
<dbReference type="InterPro" id="IPR012340">
    <property type="entry name" value="NA-bd_OB-fold"/>
</dbReference>
<evidence type="ECO:0000313" key="2">
    <source>
        <dbReference type="Proteomes" id="UP000694864"/>
    </source>
</evidence>
<evidence type="ECO:0000313" key="3">
    <source>
        <dbReference type="RefSeq" id="XP_019101853.1"/>
    </source>
</evidence>
<dbReference type="GeneID" id="104790707"/>
<protein>
    <submittedName>
        <fullName evidence="3">Uncharacterized protein LOC104790707</fullName>
    </submittedName>
</protein>
<evidence type="ECO:0000259" key="1">
    <source>
        <dbReference type="Pfam" id="PF02721"/>
    </source>
</evidence>
<sequence>MGEYDRVKDLHSWRSGWKIQVKVLRKWRKVTEDDATIELILCDAFVDKIETTITEDLFEIFDHEIEENDWKILSTFSVCYNDRRLKHTDCDYRIRFINETTVENSAVISNNHFYDFQSFDRVFEEYHAVRNLPLDIMGEVVNVEPFLNVHDPNAEMPHEMIRILRFLSGVDIPCLAYNDLADYFYNNWWSTGCHHVVAVLQFWHVKYQSGGNIIKLYDLSGRLFDSK</sequence>
<dbReference type="InterPro" id="IPR003871">
    <property type="entry name" value="RFA1B/D_OB_1st"/>
</dbReference>
<feature type="domain" description="Replication protein A 70 kDa DNA-binding subunit B/D first OB fold" evidence="1">
    <location>
        <begin position="4"/>
        <end position="104"/>
    </location>
</feature>
<dbReference type="Proteomes" id="UP000694864">
    <property type="component" value="Chromosome 6"/>
</dbReference>
<dbReference type="Pfam" id="PF02721">
    <property type="entry name" value="DUF223"/>
    <property type="match status" value="1"/>
</dbReference>
<proteinExistence type="predicted"/>